<feature type="compositionally biased region" description="Acidic residues" evidence="1">
    <location>
        <begin position="645"/>
        <end position="660"/>
    </location>
</feature>
<keyword evidence="3" id="KW-1185">Reference proteome</keyword>
<feature type="region of interest" description="Disordered" evidence="1">
    <location>
        <begin position="29"/>
        <end position="61"/>
    </location>
</feature>
<comment type="caution">
    <text evidence="2">The sequence shown here is derived from an EMBL/GenBank/DDBJ whole genome shotgun (WGS) entry which is preliminary data.</text>
</comment>
<dbReference type="OrthoDB" id="8062037at2759"/>
<dbReference type="PANTHER" id="PTHR40552:SF6">
    <property type="entry name" value="FI09606P-RELATED"/>
    <property type="match status" value="1"/>
</dbReference>
<dbReference type="SUPFAM" id="SSF54001">
    <property type="entry name" value="Cysteine proteinases"/>
    <property type="match status" value="1"/>
</dbReference>
<dbReference type="Proteomes" id="UP000299102">
    <property type="component" value="Unassembled WGS sequence"/>
</dbReference>
<dbReference type="Gene3D" id="3.90.70.120">
    <property type="match status" value="3"/>
</dbReference>
<accession>A0A4C1STB2</accession>
<name>A0A4C1STB2_EUMVA</name>
<dbReference type="EMBL" id="BGZK01000018">
    <property type="protein sequence ID" value="GBP05473.1"/>
    <property type="molecule type" value="Genomic_DNA"/>
</dbReference>
<evidence type="ECO:0000313" key="3">
    <source>
        <dbReference type="Proteomes" id="UP000299102"/>
    </source>
</evidence>
<dbReference type="PANTHER" id="PTHR40552">
    <property type="entry name" value="AT05186P-RELATED"/>
    <property type="match status" value="1"/>
</dbReference>
<proteinExistence type="predicted"/>
<feature type="compositionally biased region" description="Pro residues" evidence="1">
    <location>
        <begin position="672"/>
        <end position="684"/>
    </location>
</feature>
<dbReference type="InterPro" id="IPR038765">
    <property type="entry name" value="Papain-like_cys_pep_sf"/>
</dbReference>
<dbReference type="STRING" id="151549.A0A4C1STB2"/>
<evidence type="ECO:0000313" key="2">
    <source>
        <dbReference type="EMBL" id="GBP05473.1"/>
    </source>
</evidence>
<sequence>MGQHPPEMTLARVAQQRAGLPYGFLGFSPGSRGFKGPPAKSSQSKIDDMRKNRKKDNRPDVPYGILSGSMNIFSQKFGSASRGKQAVPVCVMAYCLAFHYHPKQWTVKLVDNLLEAGDLWYQQCASKLHDHTPYKGICEVLQFGKKQTMVLNGKRMKVLLGEPEVVGYTMSLDPTIYNLCRGLKVFFNDNRAGILLSRVLKVVIWKDKICYFLFDPAGRDSKAYSNFSNGCAALINVKDLNDIIEILLVRSIVDNQKFAIAPLKVLKMIDEKEEDDLESEKELSLSEKATMGYRILNENCAVVNATMHLGDRCFEDAKYRQALTIAVAALTYAKISPPNRWHTKTVDKILRLGTKLFIDCSHPSVMIDLIIDNIPNSIIIGPYACEIIVYKEKIKGQMFATKDCLINIRIALDDFFNKEYSSGILQFNNYTLAIWRQKEMFYLFDPYPRTPNGLRANKGGMACVWMLLNTEAMADIIEKNWNYMPPSTQFSIHAFKVLKLKKAEEKMKLVCSLSDEKMPLSKREVKRVVLETHEHAQEHGIGNEVLEVYPMRATDENALLDEEKLGDIVSLVDSIQDEYLPTIPPKYKIPPDVEIEPKVVSLDSPTVSVTQVVPRWPKPRDKTNEPPDPDPDPEPEPEEPKAPGEGDEEEAEEENAEEEEAGKKEEVEELVLPPPLPPPPPSPQSEPELVPVECVEDEVETVPPEEVPRRILLTADARQRSKMRAMKKKKPQPVLAEVDVECTPSTELAKPHNFKELPDGSQIISGTHAIGDTNAYEILPFVAIMAIVTSYKYSINTWTRNIVNFVLDAAKQLHHNRQDNFQSAPVHIIPKITIGSQAYSAHVSIYREGVTWQLEEVLKCHFFEKHCKGMITTSSYSCAIFKKNCLFYLYDGTPCTALGLRNCAGGGKAAFLRFRTLHELVTRFSFNKDGVRDEQHFVLSRVVVRRVMQEPRLQLPEDYDFYKREPQSAKSKPKIVDDKIYDGEQEAKSATPIGYQLINGQYRIEGTCALKERCTCPGNIKECHFVCVVAMLMATIHPIHTWDHFMIDISIEKGLEIYSKVSSYKPCEKRVIKNLFLDGKFINLNIKKLLVINENVNKSLEQYIKAVLRRLRYVIVTFPECSIVICQVDSYYHLFDPYCSNSDENAVPPNTAPDPCVCKSLPVASWSLYYTVDDLVQRLQYVTCFNNPDFYTFELTSIKPAPRHASINYRLSPLFKSESSPNLPYIKRKKICPTVNEKMYWLDIQFVPWSRTRGLNSVGLERGCMHTMWKDWDIEFPGDLYSLWGTLHPTHAQFEESHRGNQSLAVCTVAIVMTQCCNFSAWTSGLVDGIVINGDKYYAKSIEKLSQPNHEIMPDDLNNSYGEMYPISFSVKFDKVFSLVPRNVSLLAKYAIRILCSTANLSEADSSPLEEEQRTYSNLFYLAIRESNHRAIHAFTHLAICVSRHPAIRCLAVYISGHSVMQFIMRSSGHPHL</sequence>
<feature type="region of interest" description="Disordered" evidence="1">
    <location>
        <begin position="604"/>
        <end position="689"/>
    </location>
</feature>
<gene>
    <name evidence="2" type="ORF">EVAR_2990_1</name>
</gene>
<evidence type="ECO:0000256" key="1">
    <source>
        <dbReference type="SAM" id="MobiDB-lite"/>
    </source>
</evidence>
<protein>
    <submittedName>
        <fullName evidence="2">Uncharacterized protein</fullName>
    </submittedName>
</protein>
<organism evidence="2 3">
    <name type="scientific">Eumeta variegata</name>
    <name type="common">Bagworm moth</name>
    <name type="synonym">Eumeta japonica</name>
    <dbReference type="NCBI Taxonomy" id="151549"/>
    <lineage>
        <taxon>Eukaryota</taxon>
        <taxon>Metazoa</taxon>
        <taxon>Ecdysozoa</taxon>
        <taxon>Arthropoda</taxon>
        <taxon>Hexapoda</taxon>
        <taxon>Insecta</taxon>
        <taxon>Pterygota</taxon>
        <taxon>Neoptera</taxon>
        <taxon>Endopterygota</taxon>
        <taxon>Lepidoptera</taxon>
        <taxon>Glossata</taxon>
        <taxon>Ditrysia</taxon>
        <taxon>Tineoidea</taxon>
        <taxon>Psychidae</taxon>
        <taxon>Oiketicinae</taxon>
        <taxon>Eumeta</taxon>
    </lineage>
</organism>
<feature type="compositionally biased region" description="Acidic residues" evidence="1">
    <location>
        <begin position="627"/>
        <end position="637"/>
    </location>
</feature>
<reference evidence="2 3" key="1">
    <citation type="journal article" date="2019" name="Commun. Biol.">
        <title>The bagworm genome reveals a unique fibroin gene that provides high tensile strength.</title>
        <authorList>
            <person name="Kono N."/>
            <person name="Nakamura H."/>
            <person name="Ohtoshi R."/>
            <person name="Tomita M."/>
            <person name="Numata K."/>
            <person name="Arakawa K."/>
        </authorList>
    </citation>
    <scope>NUCLEOTIDE SEQUENCE [LARGE SCALE GENOMIC DNA]</scope>
</reference>